<keyword evidence="5 10" id="KW-0500">Molybdenum</keyword>
<dbReference type="EMBL" id="CP030032">
    <property type="protein sequence ID" value="AWV91437.1"/>
    <property type="molecule type" value="Genomic_DNA"/>
</dbReference>
<organism evidence="12 13">
    <name type="scientific">Bradymonas sediminis</name>
    <dbReference type="NCBI Taxonomy" id="1548548"/>
    <lineage>
        <taxon>Bacteria</taxon>
        <taxon>Deltaproteobacteria</taxon>
        <taxon>Bradymonadales</taxon>
        <taxon>Bradymonadaceae</taxon>
        <taxon>Bradymonas</taxon>
    </lineage>
</organism>
<keyword evidence="3 9" id="KW-0813">Transport</keyword>
<dbReference type="Gene3D" id="1.10.3720.10">
    <property type="entry name" value="MetI-like"/>
    <property type="match status" value="1"/>
</dbReference>
<evidence type="ECO:0000256" key="9">
    <source>
        <dbReference type="RuleBase" id="RU363032"/>
    </source>
</evidence>
<evidence type="ECO:0000256" key="2">
    <source>
        <dbReference type="ARBA" id="ARBA00007069"/>
    </source>
</evidence>
<feature type="domain" description="ABC transmembrane type-1" evidence="11">
    <location>
        <begin position="38"/>
        <end position="238"/>
    </location>
</feature>
<feature type="transmembrane region" description="Helical" evidence="9">
    <location>
        <begin position="39"/>
        <end position="64"/>
    </location>
</feature>
<comment type="similarity">
    <text evidence="2 10">Belongs to the binding-protein-dependent transport system permease family. CysTW subfamily.</text>
</comment>
<gene>
    <name evidence="12" type="primary">modB</name>
    <name evidence="12" type="ORF">DN745_13640</name>
</gene>
<dbReference type="InterPro" id="IPR035906">
    <property type="entry name" value="MetI-like_sf"/>
</dbReference>
<feature type="transmembrane region" description="Helical" evidence="9">
    <location>
        <begin position="118"/>
        <end position="141"/>
    </location>
</feature>
<dbReference type="KEGG" id="bsed:DN745_13640"/>
<evidence type="ECO:0000313" key="13">
    <source>
        <dbReference type="Proteomes" id="UP000249799"/>
    </source>
</evidence>
<keyword evidence="8 9" id="KW-0472">Membrane</keyword>
<dbReference type="CDD" id="cd06261">
    <property type="entry name" value="TM_PBP2"/>
    <property type="match status" value="1"/>
</dbReference>
<feature type="transmembrane region" description="Helical" evidence="9">
    <location>
        <begin position="221"/>
        <end position="240"/>
    </location>
</feature>
<evidence type="ECO:0000256" key="10">
    <source>
        <dbReference type="RuleBase" id="RU365097"/>
    </source>
</evidence>
<feature type="transmembrane region" description="Helical" evidence="9">
    <location>
        <begin position="162"/>
        <end position="184"/>
    </location>
</feature>
<comment type="function">
    <text evidence="10">Part of the binding-protein-dependent transport system for molybdenum; probably responsible for the translocation of the substrate across the membrane.</text>
</comment>
<protein>
    <recommendedName>
        <fullName evidence="10">Molybdenum transport system permease</fullName>
    </recommendedName>
</protein>
<dbReference type="Proteomes" id="UP000249799">
    <property type="component" value="Chromosome"/>
</dbReference>
<dbReference type="NCBIfam" id="TIGR02141">
    <property type="entry name" value="modB_ABC"/>
    <property type="match status" value="1"/>
</dbReference>
<proteinExistence type="inferred from homology"/>
<dbReference type="OrthoDB" id="9795403at2"/>
<dbReference type="InterPro" id="IPR006469">
    <property type="entry name" value="NifC_ABC_porter"/>
</dbReference>
<name>A0A2Z4FR28_9DELT</name>
<evidence type="ECO:0000256" key="3">
    <source>
        <dbReference type="ARBA" id="ARBA00022448"/>
    </source>
</evidence>
<reference evidence="12 13" key="1">
    <citation type="submission" date="2018-06" db="EMBL/GenBank/DDBJ databases">
        <title>Lujinxingia sediminis gen. nov. sp. nov., a new facultative anaerobic member of the class Deltaproteobacteria, and proposal of Lujinxingaceae fam. nov.</title>
        <authorList>
            <person name="Guo L.-Y."/>
            <person name="Li C.-M."/>
            <person name="Wang S."/>
            <person name="Du Z.-J."/>
        </authorList>
    </citation>
    <scope>NUCLEOTIDE SEQUENCE [LARGE SCALE GENOMIC DNA]</scope>
    <source>
        <strain evidence="12 13">FA350</strain>
    </source>
</reference>
<keyword evidence="6 9" id="KW-0812">Transmembrane</keyword>
<keyword evidence="13" id="KW-1185">Reference proteome</keyword>
<evidence type="ECO:0000256" key="1">
    <source>
        <dbReference type="ARBA" id="ARBA00004651"/>
    </source>
</evidence>
<dbReference type="Pfam" id="PF00528">
    <property type="entry name" value="BPD_transp_1"/>
    <property type="match status" value="1"/>
</dbReference>
<evidence type="ECO:0000259" key="11">
    <source>
        <dbReference type="PROSITE" id="PS50928"/>
    </source>
</evidence>
<dbReference type="PROSITE" id="PS50928">
    <property type="entry name" value="ABC_TM1"/>
    <property type="match status" value="1"/>
</dbReference>
<dbReference type="GO" id="GO:0015098">
    <property type="term" value="F:molybdate ion transmembrane transporter activity"/>
    <property type="evidence" value="ECO:0007669"/>
    <property type="project" value="UniProtKB-UniRule"/>
</dbReference>
<keyword evidence="4 10" id="KW-1003">Cell membrane</keyword>
<evidence type="ECO:0000256" key="5">
    <source>
        <dbReference type="ARBA" id="ARBA00022505"/>
    </source>
</evidence>
<evidence type="ECO:0000313" key="12">
    <source>
        <dbReference type="EMBL" id="AWV91437.1"/>
    </source>
</evidence>
<keyword evidence="7 9" id="KW-1133">Transmembrane helix</keyword>
<dbReference type="InterPro" id="IPR011867">
    <property type="entry name" value="ModB_ABC"/>
</dbReference>
<dbReference type="SUPFAM" id="SSF161098">
    <property type="entry name" value="MetI-like"/>
    <property type="match status" value="1"/>
</dbReference>
<dbReference type="PANTHER" id="PTHR30183:SF3">
    <property type="entry name" value="MOLYBDENUM TRANSPORT SYSTEM PERMEASE PROTEIN MODB"/>
    <property type="match status" value="1"/>
</dbReference>
<dbReference type="NCBIfam" id="TIGR01581">
    <property type="entry name" value="Mo_ABC_porter"/>
    <property type="match status" value="1"/>
</dbReference>
<sequence length="258" mass="27380">MAGIFLVFLLLPLIAIGTTTTPAEILTALKDPLVWPAVRISIVTTAISFGITLAFGTPLSWLLARSRSRWARACESLLELPIVLPPAVIGVALLLAYGRRGWLGGVFESLGWSPGFSLSAVIFAQLVVAAPFFIQSATAAFRQVDDELLIVARTLGASPMRTFLRVAVPLALPGLLNGAALMWARALGEFGATLFFAGNLSGRTQTMPLAIYAALESDLRVAQAMSVLLVAVAILLLSALRGPIAAKFGPYRHNGELQ</sequence>
<dbReference type="InterPro" id="IPR000515">
    <property type="entry name" value="MetI-like"/>
</dbReference>
<dbReference type="GO" id="GO:0005886">
    <property type="term" value="C:plasma membrane"/>
    <property type="evidence" value="ECO:0007669"/>
    <property type="project" value="UniProtKB-SubCell"/>
</dbReference>
<evidence type="ECO:0000256" key="8">
    <source>
        <dbReference type="ARBA" id="ARBA00023136"/>
    </source>
</evidence>
<accession>A0A2Z4FR28</accession>
<evidence type="ECO:0000256" key="7">
    <source>
        <dbReference type="ARBA" id="ARBA00022989"/>
    </source>
</evidence>
<dbReference type="PANTHER" id="PTHR30183">
    <property type="entry name" value="MOLYBDENUM TRANSPORT SYSTEM PERMEASE PROTEIN MODB"/>
    <property type="match status" value="1"/>
</dbReference>
<comment type="subcellular location">
    <subcellularLocation>
        <location evidence="1 9">Cell membrane</location>
        <topology evidence="1 9">Multi-pass membrane protein</topology>
    </subcellularLocation>
</comment>
<dbReference type="AlphaFoldDB" id="A0A2Z4FR28"/>
<evidence type="ECO:0000256" key="6">
    <source>
        <dbReference type="ARBA" id="ARBA00022692"/>
    </source>
</evidence>
<evidence type="ECO:0000256" key="4">
    <source>
        <dbReference type="ARBA" id="ARBA00022475"/>
    </source>
</evidence>
<feature type="transmembrane region" description="Helical" evidence="9">
    <location>
        <begin position="76"/>
        <end position="98"/>
    </location>
</feature>